<feature type="domain" description="GyrI-like small molecule binding" evidence="1">
    <location>
        <begin position="21"/>
        <end position="204"/>
    </location>
</feature>
<dbReference type="InterPro" id="IPR011256">
    <property type="entry name" value="Reg_factor_effector_dom_sf"/>
</dbReference>
<organism evidence="2 3">
    <name type="scientific">Saccharibacillus brassicae</name>
    <dbReference type="NCBI Taxonomy" id="2583377"/>
    <lineage>
        <taxon>Bacteria</taxon>
        <taxon>Bacillati</taxon>
        <taxon>Bacillota</taxon>
        <taxon>Bacilli</taxon>
        <taxon>Bacillales</taxon>
        <taxon>Paenibacillaceae</taxon>
        <taxon>Saccharibacillus</taxon>
    </lineage>
</organism>
<proteinExistence type="predicted"/>
<accession>A0A4Y6UZA8</accession>
<name>A0A4Y6UZA8_SACBS</name>
<protein>
    <recommendedName>
        <fullName evidence="1">GyrI-like small molecule binding domain-containing protein</fullName>
    </recommendedName>
</protein>
<reference evidence="2 3" key="1">
    <citation type="submission" date="2019-06" db="EMBL/GenBank/DDBJ databases">
        <title>Saccharibacillus brassicae sp. nov., an endophytic bacterium isolated from Chinese cabbage seeds (Brassica pekinensis).</title>
        <authorList>
            <person name="Jiang L."/>
            <person name="Lee J."/>
            <person name="Kim S.W."/>
        </authorList>
    </citation>
    <scope>NUCLEOTIDE SEQUENCE [LARGE SCALE GENOMIC DNA]</scope>
    <source>
        <strain evidence="3">KCTC 43072 / ATSA2</strain>
    </source>
</reference>
<dbReference type="Pfam" id="PF06445">
    <property type="entry name" value="GyrI-like"/>
    <property type="match status" value="1"/>
</dbReference>
<gene>
    <name evidence="2" type="ORF">FFV09_20860</name>
</gene>
<dbReference type="PIRSF" id="PIRSF031644">
    <property type="entry name" value="UCP031644"/>
    <property type="match status" value="1"/>
</dbReference>
<dbReference type="AlphaFoldDB" id="A0A4Y6UZA8"/>
<dbReference type="OrthoDB" id="4772335at2"/>
<keyword evidence="3" id="KW-1185">Reference proteome</keyword>
<sequence>MDPKIDYKKDYKAFYQPKTVPEVIAIPSMPFLTIEGSGDPNEEAFAQATGALYSLSYAVRMSHLSGDVPEGYYAYTVFPLEGIWDLVDHSKPSTDKSNLKYKIMIRQPDFLTDVGFQRFLAQTVKKKPNPALERVRFERIEDGPSCQMLHVGRFEDEPASFARMEQFCGANGWTRLSKLHREIYLSDPRKTAPEKRKTVLRFPVGQTVEKS</sequence>
<dbReference type="SUPFAM" id="SSF55136">
    <property type="entry name" value="Probable bacterial effector-binding domain"/>
    <property type="match status" value="1"/>
</dbReference>
<dbReference type="EMBL" id="CP041217">
    <property type="protein sequence ID" value="QDH23089.1"/>
    <property type="molecule type" value="Genomic_DNA"/>
</dbReference>
<dbReference type="RefSeq" id="WP_141449626.1">
    <property type="nucleotide sequence ID" value="NZ_CP041217.1"/>
</dbReference>
<evidence type="ECO:0000313" key="2">
    <source>
        <dbReference type="EMBL" id="QDH23089.1"/>
    </source>
</evidence>
<dbReference type="InterPro" id="IPR029442">
    <property type="entry name" value="GyrI-like"/>
</dbReference>
<dbReference type="Proteomes" id="UP000316968">
    <property type="component" value="Chromosome"/>
</dbReference>
<dbReference type="Gene3D" id="3.20.80.10">
    <property type="entry name" value="Regulatory factor, effector binding domain"/>
    <property type="match status" value="1"/>
</dbReference>
<dbReference type="KEGG" id="saca:FFV09_20860"/>
<evidence type="ECO:0000313" key="3">
    <source>
        <dbReference type="Proteomes" id="UP000316968"/>
    </source>
</evidence>
<dbReference type="InterPro" id="IPR008319">
    <property type="entry name" value="GyrI-like_CCH_Lin2189-like"/>
</dbReference>
<evidence type="ECO:0000259" key="1">
    <source>
        <dbReference type="Pfam" id="PF06445"/>
    </source>
</evidence>